<dbReference type="Pfam" id="PF14305">
    <property type="entry name" value="ATPgrasp_TupA"/>
    <property type="match status" value="1"/>
</dbReference>
<sequence>MIKATLQRKWFKFLRWAPLLSKEHFYKAFYKYYNNHELDLEDPKLINEKITWMKMYLHDPMITTLADKVKVREFVKSRIGESYLNEVYGIYKRPEDINWDDLPDQFVAKVNHSAGRNKIILDKSKVNRKEFNAFFRKYLKEDYYMRRGLEWAYKNIERRILIEKLLVQPGMDDLIDYKFYCFNGEPDFVQVNQHVDGVYFKDFMTLDWIPTIFKHSHRERTDAIPTRPENFEEMIELAKKLTNGLPFVRCDFYNIAGKIVFGEMTFYPSDARRQFEPYEYNRILGDKITLPKIPAGQKEITDLGISY</sequence>
<evidence type="ECO:0000313" key="1">
    <source>
        <dbReference type="EMBL" id="AZQ43753.1"/>
    </source>
</evidence>
<dbReference type="Proteomes" id="UP000279600">
    <property type="component" value="Chromosome"/>
</dbReference>
<reference evidence="1 2" key="1">
    <citation type="submission" date="2018-12" db="EMBL/GenBank/DDBJ databases">
        <title>Complete genome of Nonlabens sp. MJ115.</title>
        <authorList>
            <person name="Choi H.S."/>
            <person name="Jung J."/>
        </authorList>
    </citation>
    <scope>NUCLEOTIDE SEQUENCE [LARGE SCALE GENOMIC DNA]</scope>
    <source>
        <strain evidence="1 2">MJ115</strain>
    </source>
</reference>
<dbReference type="SUPFAM" id="SSF56059">
    <property type="entry name" value="Glutathione synthetase ATP-binding domain-like"/>
    <property type="match status" value="1"/>
</dbReference>
<evidence type="ECO:0000313" key="2">
    <source>
        <dbReference type="Proteomes" id="UP000279600"/>
    </source>
</evidence>
<dbReference type="RefSeq" id="WP_126446509.1">
    <property type="nucleotide sequence ID" value="NZ_CP034549.1"/>
</dbReference>
<dbReference type="AlphaFoldDB" id="A0A3S9MXH8"/>
<name>A0A3S9MXH8_9FLAO</name>
<keyword evidence="2" id="KW-1185">Reference proteome</keyword>
<dbReference type="KEGG" id="noj:EJ995_05740"/>
<proteinExistence type="predicted"/>
<dbReference type="GO" id="GO:0016740">
    <property type="term" value="F:transferase activity"/>
    <property type="evidence" value="ECO:0007669"/>
    <property type="project" value="UniProtKB-KW"/>
</dbReference>
<gene>
    <name evidence="1" type="ORF">EJ995_05740</name>
</gene>
<accession>A0A3S9MXH8</accession>
<keyword evidence="1" id="KW-0808">Transferase</keyword>
<dbReference type="EMBL" id="CP034549">
    <property type="protein sequence ID" value="AZQ43753.1"/>
    <property type="molecule type" value="Genomic_DNA"/>
</dbReference>
<dbReference type="InterPro" id="IPR029465">
    <property type="entry name" value="ATPgrasp_TupA"/>
</dbReference>
<protein>
    <submittedName>
        <fullName evidence="1">Glycosyltransferase</fullName>
    </submittedName>
</protein>
<dbReference type="OrthoDB" id="9791827at2"/>
<organism evidence="1 2">
    <name type="scientific">Nonlabens ponticola</name>
    <dbReference type="NCBI Taxonomy" id="2496866"/>
    <lineage>
        <taxon>Bacteria</taxon>
        <taxon>Pseudomonadati</taxon>
        <taxon>Bacteroidota</taxon>
        <taxon>Flavobacteriia</taxon>
        <taxon>Flavobacteriales</taxon>
        <taxon>Flavobacteriaceae</taxon>
        <taxon>Nonlabens</taxon>
    </lineage>
</organism>